<dbReference type="InterPro" id="IPR050740">
    <property type="entry name" value="Aldehyde_DH_Superfamily"/>
</dbReference>
<name>A0AAV4LL25_9BACL</name>
<dbReference type="NCBIfam" id="TIGR01780">
    <property type="entry name" value="SSADH"/>
    <property type="match status" value="1"/>
</dbReference>
<dbReference type="EMBL" id="BOQE01000001">
    <property type="protein sequence ID" value="GIM48114.1"/>
    <property type="molecule type" value="Genomic_DNA"/>
</dbReference>
<protein>
    <submittedName>
        <fullName evidence="4">NAD-dependent succinate-semialdehyde dehydrogenase</fullName>
    </submittedName>
</protein>
<evidence type="ECO:0000313" key="4">
    <source>
        <dbReference type="EMBL" id="GIM48114.1"/>
    </source>
</evidence>
<keyword evidence="5" id="KW-1185">Reference proteome</keyword>
<evidence type="ECO:0000256" key="1">
    <source>
        <dbReference type="ARBA" id="ARBA00009986"/>
    </source>
</evidence>
<accession>A0AAV4LL25</accession>
<feature type="domain" description="Aldehyde dehydrogenase" evidence="3">
    <location>
        <begin position="11"/>
        <end position="475"/>
    </location>
</feature>
<dbReference type="Pfam" id="PF00171">
    <property type="entry name" value="Aldedh"/>
    <property type="match status" value="1"/>
</dbReference>
<dbReference type="InterPro" id="IPR016160">
    <property type="entry name" value="Ald_DH_CS_CYS"/>
</dbReference>
<dbReference type="GO" id="GO:0009450">
    <property type="term" value="P:gamma-aminobutyric acid catabolic process"/>
    <property type="evidence" value="ECO:0007669"/>
    <property type="project" value="InterPro"/>
</dbReference>
<dbReference type="FunFam" id="3.40.309.10:FF:000004">
    <property type="entry name" value="Succinate-semialdehyde dehydrogenase I"/>
    <property type="match status" value="1"/>
</dbReference>
<dbReference type="PANTHER" id="PTHR43353:SF5">
    <property type="entry name" value="SUCCINATE-SEMIALDEHYDE DEHYDROGENASE, MITOCHONDRIAL"/>
    <property type="match status" value="1"/>
</dbReference>
<dbReference type="Gene3D" id="3.40.605.10">
    <property type="entry name" value="Aldehyde Dehydrogenase, Chain A, domain 1"/>
    <property type="match status" value="1"/>
</dbReference>
<dbReference type="AlphaFoldDB" id="A0AAV4LL25"/>
<gene>
    <name evidence="4" type="primary">gadD</name>
    <name evidence="4" type="ORF">DNHGIG_36630</name>
</gene>
<dbReference type="InterPro" id="IPR016162">
    <property type="entry name" value="Ald_DH_N"/>
</dbReference>
<sequence length="479" mass="52869">MEHRLYINGQWREAADKKRFPVTNPATGEIIGEVADASADDAKLAVEAAYQAFKSWSQETARTRSILLYKWYQLIVQHANELANLMTTEQGKPLKEAEGEVLYAADFVLWYAEEAKRIYGDLIPASSSSKRLQVIHQPVGPVFAITPWNFPAAMITRKIAPALAAGCTVIVKPSEETPLTAIRLVQLAEEAGFPAGVINLVTVSDPREVSDLLLSHPLVRKVTFTGSTEVGKLLMRKSADTVKRVSLELGGHAPFIVFSDADLDQAVDGVIASKFRNAGQTCVCANRIFVEESILESFLQKFRTKVEQLQVGQGQQQGVEIGPLINRDAVEKVERHVQDALEKGARLVCGGQRLLDDKYKHGHFYQPTILADVTRDMLISKEETFGPVAPVYSFRTEEEVLELANHPEYGLAAYVYTSDLGRSVRMSEKLEYGIVGINDPIPSVAQAPFGGFKQSGLGREGGKYGLEEFLEIKYVSVQI</sequence>
<dbReference type="PROSITE" id="PS00070">
    <property type="entry name" value="ALDEHYDE_DEHYDR_CYS"/>
    <property type="match status" value="1"/>
</dbReference>
<proteinExistence type="inferred from homology"/>
<organism evidence="4 5">
    <name type="scientific">Collibacillus ludicampi</name>
    <dbReference type="NCBI Taxonomy" id="2771369"/>
    <lineage>
        <taxon>Bacteria</taxon>
        <taxon>Bacillati</taxon>
        <taxon>Bacillota</taxon>
        <taxon>Bacilli</taxon>
        <taxon>Bacillales</taxon>
        <taxon>Alicyclobacillaceae</taxon>
        <taxon>Collibacillus</taxon>
    </lineage>
</organism>
<dbReference type="FunFam" id="3.40.605.10:FF:000005">
    <property type="entry name" value="Succinate-semialdehyde dehydrogenase I"/>
    <property type="match status" value="1"/>
</dbReference>
<dbReference type="SUPFAM" id="SSF53720">
    <property type="entry name" value="ALDH-like"/>
    <property type="match status" value="1"/>
</dbReference>
<comment type="similarity">
    <text evidence="1">Belongs to the aldehyde dehydrogenase family.</text>
</comment>
<dbReference type="InterPro" id="IPR015590">
    <property type="entry name" value="Aldehyde_DH_dom"/>
</dbReference>
<evidence type="ECO:0000313" key="5">
    <source>
        <dbReference type="Proteomes" id="UP001057291"/>
    </source>
</evidence>
<dbReference type="Gene3D" id="3.40.309.10">
    <property type="entry name" value="Aldehyde Dehydrogenase, Chain A, domain 2"/>
    <property type="match status" value="1"/>
</dbReference>
<dbReference type="InterPro" id="IPR016163">
    <property type="entry name" value="Ald_DH_C"/>
</dbReference>
<dbReference type="RefSeq" id="WP_282201023.1">
    <property type="nucleotide sequence ID" value="NZ_BOQE01000001.1"/>
</dbReference>
<dbReference type="FunFam" id="3.40.605.10:FF:000026">
    <property type="entry name" value="Aldehyde dehydrogenase, putative"/>
    <property type="match status" value="1"/>
</dbReference>
<keyword evidence="2" id="KW-0560">Oxidoreductase</keyword>
<dbReference type="InterPro" id="IPR016161">
    <property type="entry name" value="Ald_DH/histidinol_DH"/>
</dbReference>
<dbReference type="Proteomes" id="UP001057291">
    <property type="component" value="Unassembled WGS sequence"/>
</dbReference>
<dbReference type="InterPro" id="IPR010102">
    <property type="entry name" value="Succ_semiAld_DH"/>
</dbReference>
<dbReference type="GO" id="GO:0004777">
    <property type="term" value="F:succinate-semialdehyde dehydrogenase (NAD+) activity"/>
    <property type="evidence" value="ECO:0007669"/>
    <property type="project" value="TreeGrafter"/>
</dbReference>
<evidence type="ECO:0000259" key="3">
    <source>
        <dbReference type="Pfam" id="PF00171"/>
    </source>
</evidence>
<comment type="caution">
    <text evidence="4">The sequence shown here is derived from an EMBL/GenBank/DDBJ whole genome shotgun (WGS) entry which is preliminary data.</text>
</comment>
<dbReference type="PANTHER" id="PTHR43353">
    <property type="entry name" value="SUCCINATE-SEMIALDEHYDE DEHYDROGENASE, MITOCHONDRIAL"/>
    <property type="match status" value="1"/>
</dbReference>
<reference evidence="4" key="1">
    <citation type="journal article" date="2023" name="Int. J. Syst. Evol. Microbiol.">
        <title>Collibacillus ludicampi gen. nov., sp. nov., a new soil bacterium of the family Alicyclobacillaceae.</title>
        <authorList>
            <person name="Jojima T."/>
            <person name="Ioku Y."/>
            <person name="Fukuta Y."/>
            <person name="Shirasaka N."/>
            <person name="Matsumura Y."/>
            <person name="Mori M."/>
        </authorList>
    </citation>
    <scope>NUCLEOTIDE SEQUENCE</scope>
    <source>
        <strain evidence="4">TP075</strain>
    </source>
</reference>
<dbReference type="CDD" id="cd07103">
    <property type="entry name" value="ALDH_F5_SSADH_GabD"/>
    <property type="match status" value="1"/>
</dbReference>
<evidence type="ECO:0000256" key="2">
    <source>
        <dbReference type="ARBA" id="ARBA00023002"/>
    </source>
</evidence>